<evidence type="ECO:0000256" key="6">
    <source>
        <dbReference type="PIRSR" id="PIRSR036426-1"/>
    </source>
</evidence>
<dbReference type="Pfam" id="PF00590">
    <property type="entry name" value="TP_methylase"/>
    <property type="match status" value="1"/>
</dbReference>
<dbReference type="InterPro" id="IPR006366">
    <property type="entry name" value="CobA/CysG_C"/>
</dbReference>
<evidence type="ECO:0000256" key="2">
    <source>
        <dbReference type="ARBA" id="ARBA00022603"/>
    </source>
</evidence>
<evidence type="ECO:0000313" key="9">
    <source>
        <dbReference type="Proteomes" id="UP000259236"/>
    </source>
</evidence>
<evidence type="ECO:0000256" key="1">
    <source>
        <dbReference type="ARBA" id="ARBA00012162"/>
    </source>
</evidence>
<dbReference type="PANTHER" id="PTHR45790">
    <property type="entry name" value="SIROHEME SYNTHASE-RELATED"/>
    <property type="match status" value="1"/>
</dbReference>
<dbReference type="InterPro" id="IPR036291">
    <property type="entry name" value="NAD(P)-bd_dom_sf"/>
</dbReference>
<dbReference type="SUPFAM" id="SSF51735">
    <property type="entry name" value="NAD(P)-binding Rossmann-fold domains"/>
    <property type="match status" value="1"/>
</dbReference>
<dbReference type="CDD" id="cd11642">
    <property type="entry name" value="SUMT"/>
    <property type="match status" value="1"/>
</dbReference>
<accession>A0A3B6X6T0</accession>
<dbReference type="InterPro" id="IPR012409">
    <property type="entry name" value="Sirohaem_synth"/>
</dbReference>
<dbReference type="PIRSF" id="PIRSF036426">
    <property type="entry name" value="Sirohaem_synth"/>
    <property type="match status" value="1"/>
</dbReference>
<feature type="active site" description="Proton acceptor" evidence="6">
    <location>
        <position position="195"/>
    </location>
</feature>
<dbReference type="GO" id="GO:0032259">
    <property type="term" value="P:methylation"/>
    <property type="evidence" value="ECO:0007669"/>
    <property type="project" value="UniProtKB-KW"/>
</dbReference>
<dbReference type="PANTHER" id="PTHR45790:SF3">
    <property type="entry name" value="S-ADENOSYL-L-METHIONINE-DEPENDENT UROPORPHYRINOGEN III METHYLTRANSFERASE, CHLOROPLASTIC"/>
    <property type="match status" value="1"/>
</dbReference>
<dbReference type="Gene3D" id="3.40.50.720">
    <property type="entry name" value="NAD(P)-binding Rossmann-like Domain"/>
    <property type="match status" value="1"/>
</dbReference>
<organism evidence="8 9">
    <name type="scientific">Mycobacterium avium subsp. hominissuis</name>
    <dbReference type="NCBI Taxonomy" id="439334"/>
    <lineage>
        <taxon>Bacteria</taxon>
        <taxon>Bacillati</taxon>
        <taxon>Actinomycetota</taxon>
        <taxon>Actinomycetes</taxon>
        <taxon>Mycobacteriales</taxon>
        <taxon>Mycobacteriaceae</taxon>
        <taxon>Mycobacterium</taxon>
        <taxon>Mycobacterium avium complex (MAC)</taxon>
    </lineage>
</organism>
<dbReference type="InterPro" id="IPR050161">
    <property type="entry name" value="Siro_Cobalamin_biosynth"/>
</dbReference>
<protein>
    <recommendedName>
        <fullName evidence="1">uroporphyrinogen-III C-methyltransferase</fullName>
        <ecNumber evidence="1">2.1.1.107</ecNumber>
    </recommendedName>
</protein>
<dbReference type="GO" id="GO:0051287">
    <property type="term" value="F:NAD binding"/>
    <property type="evidence" value="ECO:0007669"/>
    <property type="project" value="InterPro"/>
</dbReference>
<dbReference type="NCBIfam" id="TIGR01469">
    <property type="entry name" value="cobA_cysG_Cterm"/>
    <property type="match status" value="1"/>
</dbReference>
<dbReference type="EC" id="2.1.1.107" evidence="1"/>
<sequence length="401" mass="41586">MTESAYLVGLRLTGKKVVVVGGGTVAQRRLPLLIASGADVHVISRSATRSVEAMTGITLQLREYRDGDLDGAWYAIAATDDPRINEAVVAEAERRRIFCVRADVAVAGTAVTPASFSYAGLSVGVLAGGEHRRSAAIRSAIREALQTGVITPEGPVGSDAVKGGVALIGGGPGDPELITVRGRRLLAQADVVVADRLAPPELLAELPPHVEVIDAAKIPYGRAMAQDAINDVMIERARAGSFVVRLKGGDPFVFARGYEEVLACADAGIPVTVVPGVTSAIGVPALAGVPVTHRAVNHEFVVVSGHLPPGHPESLVNWDALAALTGTIVLLMAVERIELFAEALLKGGRPADTPVLVVQHGTTAAQHTLRATLADTPEKIRAEGIRPPAIIVIGAVAAFGV</sequence>
<dbReference type="NCBIfam" id="NF004790">
    <property type="entry name" value="PRK06136.1"/>
    <property type="match status" value="1"/>
</dbReference>
<keyword evidence="5" id="KW-0627">Porphyrin biosynthesis</keyword>
<dbReference type="FunFam" id="3.30.950.10:FF:000001">
    <property type="entry name" value="Siroheme synthase"/>
    <property type="match status" value="1"/>
</dbReference>
<dbReference type="InterPro" id="IPR014777">
    <property type="entry name" value="4pyrrole_Mease_sub1"/>
</dbReference>
<feature type="active site" description="Proton donor" evidence="6">
    <location>
        <position position="217"/>
    </location>
</feature>
<reference evidence="8 9" key="1">
    <citation type="submission" date="2018-05" db="EMBL/GenBank/DDBJ databases">
        <title>Sequencing and annotation of Mycobacterium avium strain 109 (MAC109).</title>
        <authorList>
            <person name="Matern W.M."/>
            <person name="Bader J.S."/>
            <person name="Karakousis P.C."/>
        </authorList>
    </citation>
    <scope>NUCLEOTIDE SEQUENCE [LARGE SCALE GENOMIC DNA]</scope>
    <source>
        <strain evidence="8 9">MAC109</strain>
    </source>
</reference>
<dbReference type="SUPFAM" id="SSF53790">
    <property type="entry name" value="Tetrapyrrole methylase"/>
    <property type="match status" value="1"/>
</dbReference>
<gene>
    <name evidence="8" type="primary">cobA</name>
    <name evidence="8" type="ORF">DFS55_08165</name>
</gene>
<dbReference type="GO" id="GO:0051266">
    <property type="term" value="F:sirohydrochlorin ferrochelatase activity"/>
    <property type="evidence" value="ECO:0007669"/>
    <property type="project" value="InterPro"/>
</dbReference>
<dbReference type="Gene3D" id="3.30.950.10">
    <property type="entry name" value="Methyltransferase, Cobalt-precorrin-4 Transmethylase, Domain 2"/>
    <property type="match status" value="1"/>
</dbReference>
<dbReference type="Proteomes" id="UP000259236">
    <property type="component" value="Chromosome"/>
</dbReference>
<dbReference type="InterPro" id="IPR000878">
    <property type="entry name" value="4pyrrol_Mease"/>
</dbReference>
<dbReference type="GO" id="GO:0043115">
    <property type="term" value="F:precorrin-2 dehydrogenase activity"/>
    <property type="evidence" value="ECO:0007669"/>
    <property type="project" value="InterPro"/>
</dbReference>
<evidence type="ECO:0000256" key="4">
    <source>
        <dbReference type="ARBA" id="ARBA00022691"/>
    </source>
</evidence>
<dbReference type="FunFam" id="3.40.50.720:FF:000663">
    <property type="entry name" value="Multifunctional enzyme siroheme synthase CYSG: uroporphyrin-III C-methyltransferase + precorrin-2 oxidase + ferrochelatase"/>
    <property type="match status" value="1"/>
</dbReference>
<dbReference type="Gene3D" id="3.40.1010.10">
    <property type="entry name" value="Cobalt-precorrin-4 Transmethylase, Domain 1"/>
    <property type="match status" value="1"/>
</dbReference>
<dbReference type="EMBL" id="CP029332">
    <property type="protein sequence ID" value="AXO22563.1"/>
    <property type="molecule type" value="Genomic_DNA"/>
</dbReference>
<dbReference type="GO" id="GO:0009236">
    <property type="term" value="P:cobalamin biosynthetic process"/>
    <property type="evidence" value="ECO:0007669"/>
    <property type="project" value="InterPro"/>
</dbReference>
<dbReference type="AlphaFoldDB" id="A0A3B6X6T0"/>
<dbReference type="Pfam" id="PF13241">
    <property type="entry name" value="NAD_binding_7"/>
    <property type="match status" value="1"/>
</dbReference>
<dbReference type="GO" id="GO:0004851">
    <property type="term" value="F:uroporphyrin-III C-methyltransferase activity"/>
    <property type="evidence" value="ECO:0007669"/>
    <property type="project" value="UniProtKB-EC"/>
</dbReference>
<keyword evidence="3 8" id="KW-0808">Transferase</keyword>
<keyword evidence="2 8" id="KW-0489">Methyltransferase</keyword>
<evidence type="ECO:0000313" key="8">
    <source>
        <dbReference type="EMBL" id="AXO22563.1"/>
    </source>
</evidence>
<dbReference type="RefSeq" id="WP_062890095.1">
    <property type="nucleotide sequence ID" value="NZ_CP029332.1"/>
</dbReference>
<dbReference type="InterPro" id="IPR014776">
    <property type="entry name" value="4pyrrole_Mease_sub2"/>
</dbReference>
<feature type="domain" description="Tetrapyrrole methylase" evidence="7">
    <location>
        <begin position="165"/>
        <end position="375"/>
    </location>
</feature>
<keyword evidence="4" id="KW-0949">S-adenosyl-L-methionine</keyword>
<evidence type="ECO:0000256" key="5">
    <source>
        <dbReference type="ARBA" id="ARBA00023244"/>
    </source>
</evidence>
<dbReference type="InterPro" id="IPR035996">
    <property type="entry name" value="4pyrrol_Methylase_sf"/>
</dbReference>
<proteinExistence type="predicted"/>
<dbReference type="FunFam" id="3.40.1010.10:FF:000003">
    <property type="entry name" value="Putative Uroporphyrinogen-III C-methyltransferase"/>
    <property type="match status" value="1"/>
</dbReference>
<dbReference type="GO" id="GO:0019354">
    <property type="term" value="P:siroheme biosynthetic process"/>
    <property type="evidence" value="ECO:0007669"/>
    <property type="project" value="InterPro"/>
</dbReference>
<evidence type="ECO:0000256" key="3">
    <source>
        <dbReference type="ARBA" id="ARBA00022679"/>
    </source>
</evidence>
<name>A0A3B6X6T0_MYCAV</name>
<evidence type="ECO:0000259" key="7">
    <source>
        <dbReference type="Pfam" id="PF00590"/>
    </source>
</evidence>